<dbReference type="OMA" id="FVDMQNM"/>
<evidence type="ECO:0000313" key="9">
    <source>
        <dbReference type="EMBL" id="PCH35411.1"/>
    </source>
</evidence>
<dbReference type="AlphaFoldDB" id="A0A2H3J0A9"/>
<evidence type="ECO:0000313" key="10">
    <source>
        <dbReference type="Proteomes" id="UP000218811"/>
    </source>
</evidence>
<evidence type="ECO:0000256" key="5">
    <source>
        <dbReference type="ARBA" id="ARBA00023204"/>
    </source>
</evidence>
<dbReference type="STRING" id="742152.A0A2H3J0A9"/>
<dbReference type="PROSITE" id="PS50162">
    <property type="entry name" value="RECA_2"/>
    <property type="match status" value="1"/>
</dbReference>
<feature type="domain" description="RecA family profile 1" evidence="8">
    <location>
        <begin position="136"/>
        <end position="300"/>
    </location>
</feature>
<evidence type="ECO:0000256" key="3">
    <source>
        <dbReference type="ARBA" id="ARBA00022763"/>
    </source>
</evidence>
<dbReference type="GO" id="GO:0033063">
    <property type="term" value="C:Rad51B-Rad51C-Rad51D-XRCC2 complex"/>
    <property type="evidence" value="ECO:0007669"/>
    <property type="project" value="TreeGrafter"/>
</dbReference>
<dbReference type="SUPFAM" id="SSF52540">
    <property type="entry name" value="P-loop containing nucleoside triphosphate hydrolases"/>
    <property type="match status" value="1"/>
</dbReference>
<keyword evidence="2" id="KW-0547">Nucleotide-binding</keyword>
<name>A0A2H3J0A9_WOLCO</name>
<dbReference type="PANTHER" id="PTHR46239">
    <property type="entry name" value="DNA REPAIR PROTEIN RAD51 HOMOLOG 3 RAD51C"/>
    <property type="match status" value="1"/>
</dbReference>
<evidence type="ECO:0000256" key="2">
    <source>
        <dbReference type="ARBA" id="ARBA00022741"/>
    </source>
</evidence>
<dbReference type="Proteomes" id="UP000218811">
    <property type="component" value="Unassembled WGS sequence"/>
</dbReference>
<keyword evidence="4" id="KW-0067">ATP-binding</keyword>
<dbReference type="GO" id="GO:0000707">
    <property type="term" value="P:meiotic DNA recombinase assembly"/>
    <property type="evidence" value="ECO:0007669"/>
    <property type="project" value="TreeGrafter"/>
</dbReference>
<keyword evidence="3" id="KW-0227">DNA damage</keyword>
<feature type="region of interest" description="Disordered" evidence="7">
    <location>
        <begin position="1"/>
        <end position="58"/>
    </location>
</feature>
<organism evidence="9 10">
    <name type="scientific">Wolfiporia cocos (strain MD-104)</name>
    <name type="common">Brown rot fungus</name>
    <dbReference type="NCBI Taxonomy" id="742152"/>
    <lineage>
        <taxon>Eukaryota</taxon>
        <taxon>Fungi</taxon>
        <taxon>Dikarya</taxon>
        <taxon>Basidiomycota</taxon>
        <taxon>Agaricomycotina</taxon>
        <taxon>Agaricomycetes</taxon>
        <taxon>Polyporales</taxon>
        <taxon>Phaeolaceae</taxon>
        <taxon>Wolfiporia</taxon>
    </lineage>
</organism>
<keyword evidence="10" id="KW-1185">Reference proteome</keyword>
<dbReference type="InterPro" id="IPR052093">
    <property type="entry name" value="HR_Repair_Mediator"/>
</dbReference>
<keyword evidence="9" id="KW-0378">Hydrolase</keyword>
<keyword evidence="5" id="KW-0234">DNA repair</keyword>
<dbReference type="PANTHER" id="PTHR46239:SF1">
    <property type="entry name" value="DNA REPAIR PROTEIN RAD51 HOMOLOG 3"/>
    <property type="match status" value="1"/>
</dbReference>
<dbReference type="GO" id="GO:0033065">
    <property type="term" value="C:Rad51C-XRCC3 complex"/>
    <property type="evidence" value="ECO:0007669"/>
    <property type="project" value="TreeGrafter"/>
</dbReference>
<evidence type="ECO:0000256" key="6">
    <source>
        <dbReference type="ARBA" id="ARBA00023242"/>
    </source>
</evidence>
<dbReference type="GO" id="GO:0005657">
    <property type="term" value="C:replication fork"/>
    <property type="evidence" value="ECO:0007669"/>
    <property type="project" value="TreeGrafter"/>
</dbReference>
<dbReference type="Gene3D" id="3.40.50.300">
    <property type="entry name" value="P-loop containing nucleotide triphosphate hydrolases"/>
    <property type="match status" value="1"/>
</dbReference>
<dbReference type="EMBL" id="KB467843">
    <property type="protein sequence ID" value="PCH35411.1"/>
    <property type="molecule type" value="Genomic_DNA"/>
</dbReference>
<protein>
    <submittedName>
        <fullName evidence="9">Nucleoside triphosphate hydrolase protein</fullName>
    </submittedName>
</protein>
<dbReference type="GO" id="GO:0140664">
    <property type="term" value="F:ATP-dependent DNA damage sensor activity"/>
    <property type="evidence" value="ECO:0007669"/>
    <property type="project" value="InterPro"/>
</dbReference>
<evidence type="ECO:0000256" key="1">
    <source>
        <dbReference type="ARBA" id="ARBA00004123"/>
    </source>
</evidence>
<sequence length="380" mass="40789">MFAGTLSKKRARSSRTSGELRDRPPRSHRPPDASPALAPPAHSRRNTLASPPRARASRCPALMAKRPLSRLSLPSATLAALTRGGFESVQDLAALTPERLAHDLAIPLASSQAVFDAAQAPRAPPATQSAAALAAAGSRYSTHCAPLDRLLGGGLRAGYILELAGPPGCGKEALAVHVVRSFVAASQDVLFVDMQNMTSPATLDRLLRKPPSVPPEYQKHVQHMQLYTLPDLLVFLRNLPACLQERPRTALLVLSSLSFPFQSPVGLPIATRNAALDRLKHVLTKACTTTRLTVVITSQLATKLLKDDGSAGNFDTGSKAILVPQLGSGYLPSGRTYRVVVIPHSRSTGVVRLLSSPTYVQGRGDTREEQYEKVPIRRAR</sequence>
<evidence type="ECO:0000259" key="8">
    <source>
        <dbReference type="PROSITE" id="PS50162"/>
    </source>
</evidence>
<feature type="compositionally biased region" description="Basic and acidic residues" evidence="7">
    <location>
        <begin position="18"/>
        <end position="31"/>
    </location>
</feature>
<keyword evidence="6" id="KW-0539">Nucleus</keyword>
<proteinExistence type="predicted"/>
<dbReference type="GO" id="GO:0005524">
    <property type="term" value="F:ATP binding"/>
    <property type="evidence" value="ECO:0007669"/>
    <property type="project" value="UniProtKB-KW"/>
</dbReference>
<dbReference type="InterPro" id="IPR020588">
    <property type="entry name" value="RecA_ATP-bd"/>
</dbReference>
<dbReference type="InterPro" id="IPR027417">
    <property type="entry name" value="P-loop_NTPase"/>
</dbReference>
<evidence type="ECO:0000256" key="7">
    <source>
        <dbReference type="SAM" id="MobiDB-lite"/>
    </source>
</evidence>
<accession>A0A2H3J0A9</accession>
<dbReference type="GO" id="GO:0007131">
    <property type="term" value="P:reciprocal meiotic recombination"/>
    <property type="evidence" value="ECO:0007669"/>
    <property type="project" value="TreeGrafter"/>
</dbReference>
<dbReference type="OrthoDB" id="5957327at2759"/>
<reference evidence="9 10" key="1">
    <citation type="journal article" date="2012" name="Science">
        <title>The Paleozoic origin of enzymatic lignin decomposition reconstructed from 31 fungal genomes.</title>
        <authorList>
            <person name="Floudas D."/>
            <person name="Binder M."/>
            <person name="Riley R."/>
            <person name="Barry K."/>
            <person name="Blanchette R.A."/>
            <person name="Henrissat B."/>
            <person name="Martinez A.T."/>
            <person name="Otillar R."/>
            <person name="Spatafora J.W."/>
            <person name="Yadav J.S."/>
            <person name="Aerts A."/>
            <person name="Benoit I."/>
            <person name="Boyd A."/>
            <person name="Carlson A."/>
            <person name="Copeland A."/>
            <person name="Coutinho P.M."/>
            <person name="de Vries R.P."/>
            <person name="Ferreira P."/>
            <person name="Findley K."/>
            <person name="Foster B."/>
            <person name="Gaskell J."/>
            <person name="Glotzer D."/>
            <person name="Gorecki P."/>
            <person name="Heitman J."/>
            <person name="Hesse C."/>
            <person name="Hori C."/>
            <person name="Igarashi K."/>
            <person name="Jurgens J.A."/>
            <person name="Kallen N."/>
            <person name="Kersten P."/>
            <person name="Kohler A."/>
            <person name="Kuees U."/>
            <person name="Kumar T.K.A."/>
            <person name="Kuo A."/>
            <person name="LaButti K."/>
            <person name="Larrondo L.F."/>
            <person name="Lindquist E."/>
            <person name="Ling A."/>
            <person name="Lombard V."/>
            <person name="Lucas S."/>
            <person name="Lundell T."/>
            <person name="Martin R."/>
            <person name="McLaughlin D.J."/>
            <person name="Morgenstern I."/>
            <person name="Morin E."/>
            <person name="Murat C."/>
            <person name="Nagy L.G."/>
            <person name="Nolan M."/>
            <person name="Ohm R.A."/>
            <person name="Patyshakuliyeva A."/>
            <person name="Rokas A."/>
            <person name="Ruiz-Duenas F.J."/>
            <person name="Sabat G."/>
            <person name="Salamov A."/>
            <person name="Samejima M."/>
            <person name="Schmutz J."/>
            <person name="Slot J.C."/>
            <person name="St John F."/>
            <person name="Stenlid J."/>
            <person name="Sun H."/>
            <person name="Sun S."/>
            <person name="Syed K."/>
            <person name="Tsang A."/>
            <person name="Wiebenga A."/>
            <person name="Young D."/>
            <person name="Pisabarro A."/>
            <person name="Eastwood D.C."/>
            <person name="Martin F."/>
            <person name="Cullen D."/>
            <person name="Grigoriev I.V."/>
            <person name="Hibbett D.S."/>
        </authorList>
    </citation>
    <scope>NUCLEOTIDE SEQUENCE [LARGE SCALE GENOMIC DNA]</scope>
    <source>
        <strain evidence="9 10">MD-104</strain>
    </source>
</reference>
<dbReference type="GO" id="GO:0008821">
    <property type="term" value="F:crossover junction DNA endonuclease activity"/>
    <property type="evidence" value="ECO:0007669"/>
    <property type="project" value="TreeGrafter"/>
</dbReference>
<evidence type="ECO:0000256" key="4">
    <source>
        <dbReference type="ARBA" id="ARBA00022840"/>
    </source>
</evidence>
<comment type="subcellular location">
    <subcellularLocation>
        <location evidence="1">Nucleus</location>
    </subcellularLocation>
</comment>
<gene>
    <name evidence="9" type="ORF">WOLCODRAFT_156099</name>
</gene>
<dbReference type="GO" id="GO:0000400">
    <property type="term" value="F:four-way junction DNA binding"/>
    <property type="evidence" value="ECO:0007669"/>
    <property type="project" value="TreeGrafter"/>
</dbReference>